<dbReference type="AlphaFoldDB" id="A0A1C7EAG2"/>
<keyword evidence="3" id="KW-0131">Cell cycle</keyword>
<dbReference type="Proteomes" id="UP000092650">
    <property type="component" value="Chromosome"/>
</dbReference>
<accession>A0A1C7EAG2</accession>
<dbReference type="GO" id="GO:0051301">
    <property type="term" value="P:cell division"/>
    <property type="evidence" value="ECO:0007669"/>
    <property type="project" value="UniProtKB-KW"/>
</dbReference>
<gene>
    <name evidence="3" type="ORF">BBI15_11970</name>
</gene>
<keyword evidence="2" id="KW-1133">Transmembrane helix</keyword>
<dbReference type="PANTHER" id="PTHR40027">
    <property type="entry name" value="CELL DIVISION PROTEIN DIVIC"/>
    <property type="match status" value="1"/>
</dbReference>
<dbReference type="OrthoDB" id="2991180at2"/>
<sequence>MKRENIQENQGVTPLQNEYTRAAEIEDARKKRHKVGLYRRLAVFGLVVLLTSIWLGSTIYAQSQTIADKEQIQQEKLAELEEVQKQQDKLEEQIRLLNDDDYVSKLARKDYFLSDEGEIIFTLPSDAEKPQEDSEEKE</sequence>
<dbReference type="STRING" id="1038856.BBI15_11970"/>
<reference evidence="3" key="1">
    <citation type="submission" date="2016-10" db="EMBL/GenBank/DDBJ databases">
        <authorList>
            <person name="See-Too W.S."/>
        </authorList>
    </citation>
    <scope>NUCLEOTIDE SEQUENCE [LARGE SCALE GENOMIC DNA]</scope>
    <source>
        <strain evidence="3">DSM 23997</strain>
    </source>
</reference>
<keyword evidence="3" id="KW-0132">Cell division</keyword>
<proteinExistence type="predicted"/>
<evidence type="ECO:0000256" key="2">
    <source>
        <dbReference type="SAM" id="Phobius"/>
    </source>
</evidence>
<feature type="coiled-coil region" evidence="1">
    <location>
        <begin position="66"/>
        <end position="100"/>
    </location>
</feature>
<dbReference type="RefSeq" id="WP_068871262.1">
    <property type="nucleotide sequence ID" value="NZ_CP016539.2"/>
</dbReference>
<protein>
    <submittedName>
        <fullName evidence="3">Cell division protein DivIVC</fullName>
    </submittedName>
</protein>
<name>A0A1C7EAG2_9BACL</name>
<keyword evidence="4" id="KW-1185">Reference proteome</keyword>
<keyword evidence="2" id="KW-0812">Transmembrane</keyword>
<dbReference type="EMBL" id="CP016539">
    <property type="protein sequence ID" value="ANU20870.1"/>
    <property type="molecule type" value="Genomic_DNA"/>
</dbReference>
<dbReference type="Pfam" id="PF04977">
    <property type="entry name" value="DivIC"/>
    <property type="match status" value="1"/>
</dbReference>
<feature type="transmembrane region" description="Helical" evidence="2">
    <location>
        <begin position="41"/>
        <end position="61"/>
    </location>
</feature>
<evidence type="ECO:0000313" key="3">
    <source>
        <dbReference type="EMBL" id="ANU20870.1"/>
    </source>
</evidence>
<evidence type="ECO:0000313" key="4">
    <source>
        <dbReference type="Proteomes" id="UP000092650"/>
    </source>
</evidence>
<dbReference type="InterPro" id="IPR039076">
    <property type="entry name" value="DivIC"/>
</dbReference>
<dbReference type="KEGG" id="ppla:BBI15_11970"/>
<organism evidence="3 4">
    <name type="scientific">Planococcus plakortidis</name>
    <dbReference type="NCBI Taxonomy" id="1038856"/>
    <lineage>
        <taxon>Bacteria</taxon>
        <taxon>Bacillati</taxon>
        <taxon>Bacillota</taxon>
        <taxon>Bacilli</taxon>
        <taxon>Bacillales</taxon>
        <taxon>Caryophanaceae</taxon>
        <taxon>Planococcus</taxon>
    </lineage>
</organism>
<evidence type="ECO:0000256" key="1">
    <source>
        <dbReference type="SAM" id="Coils"/>
    </source>
</evidence>
<dbReference type="InterPro" id="IPR007060">
    <property type="entry name" value="FtsL/DivIC"/>
</dbReference>
<dbReference type="PANTHER" id="PTHR40027:SF1">
    <property type="entry name" value="CELL DIVISION PROTEIN DIVIC"/>
    <property type="match status" value="1"/>
</dbReference>
<keyword evidence="2" id="KW-0472">Membrane</keyword>
<keyword evidence="1" id="KW-0175">Coiled coil</keyword>